<keyword evidence="4" id="KW-0999">Mitochondrion inner membrane</keyword>
<evidence type="ECO:0000256" key="7">
    <source>
        <dbReference type="ARBA" id="ARBA00023136"/>
    </source>
</evidence>
<dbReference type="GO" id="GO:0061617">
    <property type="term" value="C:MICOS complex"/>
    <property type="evidence" value="ECO:0007669"/>
    <property type="project" value="TreeGrafter"/>
</dbReference>
<feature type="coiled-coil region" evidence="8">
    <location>
        <begin position="375"/>
        <end position="427"/>
    </location>
</feature>
<evidence type="ECO:0000256" key="8">
    <source>
        <dbReference type="SAM" id="Coils"/>
    </source>
</evidence>
<protein>
    <recommendedName>
        <fullName evidence="12">Mitofilin</fullName>
    </recommendedName>
</protein>
<comment type="subcellular location">
    <subcellularLocation>
        <location evidence="1">Mitochondrion inner membrane</location>
    </subcellularLocation>
</comment>
<dbReference type="Pfam" id="PF09731">
    <property type="entry name" value="Mitofilin"/>
    <property type="match status" value="1"/>
</dbReference>
<feature type="compositionally biased region" description="Basic and acidic residues" evidence="9">
    <location>
        <begin position="213"/>
        <end position="225"/>
    </location>
</feature>
<gene>
    <name evidence="10" type="ORF">WJX84_003046</name>
</gene>
<feature type="region of interest" description="Disordered" evidence="9">
    <location>
        <begin position="107"/>
        <end position="319"/>
    </location>
</feature>
<comment type="similarity">
    <text evidence="2">Belongs to the MICOS complex subunit Mic60 family.</text>
</comment>
<sequence>MRAAGSKSARLSKKALDQLRAGYATQGSKGTAKPIASTAPPAQPTPAQRPPAEPSAKVAASSSASTSAGNQAGESKATAGSTSPWWIIGVVAVGAAGAVYAANNGPRQQVEQTKQVADELEISPGQHSLPQEATNAATDASELSYAPHAAPSNDQETSSVTGQALGPHELFLDREEQDRVADRPNDSGVEASVTVDPTPLTDLLNEALTGEMLHPEHPGHEHTTLDDPQQDQQPAPSSAAATNDALDSPLQGADETDSSGIPAEESPEDESRGRPQGRQWARPVWGGMPETESLLQEGAPGPDEEEQQEMERLAQESEDIRQHIALASEQLGIKEDLTPDGLLSHAAAMEGFGKRQWRELRARHRQASSDGHVLATALHQAFETHQEEMELAQDEGKREGSRWQEQLEDAQEEIQAIIQVATENRRERERAHEQELSGLEKKMALEAAEAAAEERLQRNAALDEVRLKLDALQQAFNHRSSERQISHAAHAVSAHTFELESALAAGRPFKQELSSLKQVASQDPLLQAILRSLPDSFAVQGVDTRAELQARWPGIARSARRNSYMEQGKAGLLSTALARVATALKINEAGLPLSEAASEGRQERPTKSASIDAALARAEEALVAGDLAAAADCLEEGVAGTAAVDLIGPWARSARGRAAAELSTALLQTHAAALAASLS</sequence>
<organism evidence="10 11">
    <name type="scientific">Apatococcus fuscideae</name>
    <dbReference type="NCBI Taxonomy" id="2026836"/>
    <lineage>
        <taxon>Eukaryota</taxon>
        <taxon>Viridiplantae</taxon>
        <taxon>Chlorophyta</taxon>
        <taxon>core chlorophytes</taxon>
        <taxon>Trebouxiophyceae</taxon>
        <taxon>Chlorellales</taxon>
        <taxon>Chlorellaceae</taxon>
        <taxon>Apatococcus</taxon>
    </lineage>
</organism>
<accession>A0AAW1T5K5</accession>
<feature type="compositionally biased region" description="Polar residues" evidence="9">
    <location>
        <begin position="69"/>
        <end position="80"/>
    </location>
</feature>
<comment type="caution">
    <text evidence="10">The sequence shown here is derived from an EMBL/GenBank/DDBJ whole genome shotgun (WGS) entry which is preliminary data.</text>
</comment>
<keyword evidence="7" id="KW-0472">Membrane</keyword>
<dbReference type="EMBL" id="JALJOV010000420">
    <property type="protein sequence ID" value="KAK9863866.1"/>
    <property type="molecule type" value="Genomic_DNA"/>
</dbReference>
<keyword evidence="8" id="KW-0175">Coiled coil</keyword>
<dbReference type="PANTHER" id="PTHR15415">
    <property type="entry name" value="MITOFILIN"/>
    <property type="match status" value="1"/>
</dbReference>
<evidence type="ECO:0000256" key="6">
    <source>
        <dbReference type="ARBA" id="ARBA00023128"/>
    </source>
</evidence>
<name>A0AAW1T5K5_9CHLO</name>
<dbReference type="PANTHER" id="PTHR15415:SF7">
    <property type="entry name" value="MICOS COMPLEX SUBUNIT MIC60"/>
    <property type="match status" value="1"/>
</dbReference>
<evidence type="ECO:0000313" key="11">
    <source>
        <dbReference type="Proteomes" id="UP001485043"/>
    </source>
</evidence>
<keyword evidence="5" id="KW-1133">Transmembrane helix</keyword>
<feature type="compositionally biased region" description="Pro residues" evidence="9">
    <location>
        <begin position="41"/>
        <end position="53"/>
    </location>
</feature>
<dbReference type="AlphaFoldDB" id="A0AAW1T5K5"/>
<evidence type="ECO:0000256" key="1">
    <source>
        <dbReference type="ARBA" id="ARBA00004273"/>
    </source>
</evidence>
<feature type="compositionally biased region" description="Basic and acidic residues" evidence="9">
    <location>
        <begin position="309"/>
        <end position="319"/>
    </location>
</feature>
<dbReference type="Proteomes" id="UP001485043">
    <property type="component" value="Unassembled WGS sequence"/>
</dbReference>
<evidence type="ECO:0000256" key="4">
    <source>
        <dbReference type="ARBA" id="ARBA00022792"/>
    </source>
</evidence>
<keyword evidence="6" id="KW-0496">Mitochondrion</keyword>
<evidence type="ECO:0000256" key="5">
    <source>
        <dbReference type="ARBA" id="ARBA00022989"/>
    </source>
</evidence>
<reference evidence="10 11" key="1">
    <citation type="journal article" date="2024" name="Nat. Commun.">
        <title>Phylogenomics reveals the evolutionary origins of lichenization in chlorophyte algae.</title>
        <authorList>
            <person name="Puginier C."/>
            <person name="Libourel C."/>
            <person name="Otte J."/>
            <person name="Skaloud P."/>
            <person name="Haon M."/>
            <person name="Grisel S."/>
            <person name="Petersen M."/>
            <person name="Berrin J.G."/>
            <person name="Delaux P.M."/>
            <person name="Dal Grande F."/>
            <person name="Keller J."/>
        </authorList>
    </citation>
    <scope>NUCLEOTIDE SEQUENCE [LARGE SCALE GENOMIC DNA]</scope>
    <source>
        <strain evidence="10 11">SAG 2523</strain>
    </source>
</reference>
<keyword evidence="3" id="KW-0812">Transmembrane</keyword>
<feature type="compositionally biased region" description="Polar residues" evidence="9">
    <location>
        <begin position="152"/>
        <end position="162"/>
    </location>
</feature>
<dbReference type="GO" id="GO:0042407">
    <property type="term" value="P:cristae formation"/>
    <property type="evidence" value="ECO:0007669"/>
    <property type="project" value="TreeGrafter"/>
</dbReference>
<proteinExistence type="inferred from homology"/>
<evidence type="ECO:0000256" key="9">
    <source>
        <dbReference type="SAM" id="MobiDB-lite"/>
    </source>
</evidence>
<dbReference type="InterPro" id="IPR019133">
    <property type="entry name" value="MIC60"/>
</dbReference>
<feature type="compositionally biased region" description="Low complexity" evidence="9">
    <location>
        <begin position="54"/>
        <end position="68"/>
    </location>
</feature>
<evidence type="ECO:0008006" key="12">
    <source>
        <dbReference type="Google" id="ProtNLM"/>
    </source>
</evidence>
<evidence type="ECO:0000256" key="3">
    <source>
        <dbReference type="ARBA" id="ARBA00022692"/>
    </source>
</evidence>
<evidence type="ECO:0000313" key="10">
    <source>
        <dbReference type="EMBL" id="KAK9863866.1"/>
    </source>
</evidence>
<evidence type="ECO:0000256" key="2">
    <source>
        <dbReference type="ARBA" id="ARBA00010877"/>
    </source>
</evidence>
<feature type="region of interest" description="Disordered" evidence="9">
    <location>
        <begin position="20"/>
        <end position="80"/>
    </location>
</feature>
<feature type="compositionally biased region" description="Polar residues" evidence="9">
    <location>
        <begin position="125"/>
        <end position="138"/>
    </location>
</feature>
<feature type="compositionally biased region" description="Low complexity" evidence="9">
    <location>
        <begin position="226"/>
        <end position="241"/>
    </location>
</feature>
<feature type="compositionally biased region" description="Basic and acidic residues" evidence="9">
    <location>
        <begin position="170"/>
        <end position="185"/>
    </location>
</feature>
<keyword evidence="11" id="KW-1185">Reference proteome</keyword>